<dbReference type="InterPro" id="IPR006279">
    <property type="entry name" value="SoxD"/>
</dbReference>
<protein>
    <submittedName>
        <fullName evidence="1">Sarcosine oxidase subunit delta</fullName>
    </submittedName>
</protein>
<keyword evidence="2" id="KW-1185">Reference proteome</keyword>
<dbReference type="Proteomes" id="UP000616724">
    <property type="component" value="Unassembled WGS sequence"/>
</dbReference>
<dbReference type="Gene3D" id="3.30.2270.10">
    <property type="entry name" value="Folate-binding superfamily"/>
    <property type="match status" value="1"/>
</dbReference>
<dbReference type="EMBL" id="BOOH01000033">
    <property type="protein sequence ID" value="GIH77617.1"/>
    <property type="molecule type" value="Genomic_DNA"/>
</dbReference>
<dbReference type="NCBIfam" id="TIGR01374">
    <property type="entry name" value="soxD"/>
    <property type="match status" value="1"/>
</dbReference>
<reference evidence="1 2" key="1">
    <citation type="submission" date="2021-01" db="EMBL/GenBank/DDBJ databases">
        <title>Whole genome shotgun sequence of Planobispora longispora NBRC 13918.</title>
        <authorList>
            <person name="Komaki H."/>
            <person name="Tamura T."/>
        </authorList>
    </citation>
    <scope>NUCLEOTIDE SEQUENCE [LARGE SCALE GENOMIC DNA]</scope>
    <source>
        <strain evidence="1 2">NBRC 13918</strain>
    </source>
</reference>
<evidence type="ECO:0000313" key="2">
    <source>
        <dbReference type="Proteomes" id="UP000616724"/>
    </source>
</evidence>
<gene>
    <name evidence="1" type="primary">soxD</name>
    <name evidence="1" type="ORF">Plo01_40460</name>
</gene>
<organism evidence="1 2">
    <name type="scientific">Planobispora longispora</name>
    <dbReference type="NCBI Taxonomy" id="28887"/>
    <lineage>
        <taxon>Bacteria</taxon>
        <taxon>Bacillati</taxon>
        <taxon>Actinomycetota</taxon>
        <taxon>Actinomycetes</taxon>
        <taxon>Streptosporangiales</taxon>
        <taxon>Streptosporangiaceae</taxon>
        <taxon>Planobispora</taxon>
    </lineage>
</organism>
<accession>A0A8J3RKZ5</accession>
<dbReference type="InterPro" id="IPR038561">
    <property type="entry name" value="SoxD_sf"/>
</dbReference>
<dbReference type="AlphaFoldDB" id="A0A8J3RKZ5"/>
<dbReference type="GO" id="GO:0046653">
    <property type="term" value="P:tetrahydrofolate metabolic process"/>
    <property type="evidence" value="ECO:0007669"/>
    <property type="project" value="InterPro"/>
</dbReference>
<name>A0A8J3RKZ5_9ACTN</name>
<dbReference type="Pfam" id="PF04267">
    <property type="entry name" value="SoxD"/>
    <property type="match status" value="1"/>
</dbReference>
<dbReference type="RefSeq" id="WP_203892175.1">
    <property type="nucleotide sequence ID" value="NZ_BOOH01000033.1"/>
</dbReference>
<comment type="caution">
    <text evidence="1">The sequence shown here is derived from an EMBL/GenBank/DDBJ whole genome shotgun (WGS) entry which is preliminary data.</text>
</comment>
<evidence type="ECO:0000313" key="1">
    <source>
        <dbReference type="EMBL" id="GIH77617.1"/>
    </source>
</evidence>
<dbReference type="GO" id="GO:0008115">
    <property type="term" value="F:sarcosine oxidase activity"/>
    <property type="evidence" value="ECO:0007669"/>
    <property type="project" value="InterPro"/>
</dbReference>
<sequence length="91" mass="10779">MQLIECPWCGPRDEIEFRYGGQAGIAYPKDPAALSDEEWAGYVFMRDNPRGWFHERWFHVHGCRTWFSVRRHTVTHEIGRDPGSPRREEFG</sequence>
<proteinExistence type="predicted"/>